<dbReference type="AlphaFoldDB" id="A0A319CLT9"/>
<evidence type="ECO:0000313" key="1">
    <source>
        <dbReference type="EMBL" id="PYH84047.1"/>
    </source>
</evidence>
<dbReference type="RefSeq" id="XP_025494247.1">
    <property type="nucleotide sequence ID" value="XM_025634686.1"/>
</dbReference>
<evidence type="ECO:0000313" key="2">
    <source>
        <dbReference type="Proteomes" id="UP000248340"/>
    </source>
</evidence>
<name>A0A319CLT9_9EURO</name>
<accession>A0A319CLT9</accession>
<gene>
    <name evidence="1" type="ORF">BO82DRAFT_352442</name>
</gene>
<keyword evidence="2" id="KW-1185">Reference proteome</keyword>
<dbReference type="Proteomes" id="UP000248340">
    <property type="component" value="Unassembled WGS sequence"/>
</dbReference>
<sequence length="82" mass="9106">MVCKHRAARTKKKSGWLASRSNHLSTSIFPFFSLPLTGLSRGNLSLFGPCAGRSLDRVTMFPLAFATPYRVHSDPINNEKPD</sequence>
<dbReference type="EMBL" id="KZ821686">
    <property type="protein sequence ID" value="PYH84047.1"/>
    <property type="molecule type" value="Genomic_DNA"/>
</dbReference>
<reference evidence="1 2" key="1">
    <citation type="submission" date="2016-12" db="EMBL/GenBank/DDBJ databases">
        <title>The genomes of Aspergillus section Nigri reveals drivers in fungal speciation.</title>
        <authorList>
            <consortium name="DOE Joint Genome Institute"/>
            <person name="Vesth T.C."/>
            <person name="Nybo J."/>
            <person name="Theobald S."/>
            <person name="Brandl J."/>
            <person name="Frisvad J.C."/>
            <person name="Nielsen K.F."/>
            <person name="Lyhne E.K."/>
            <person name="Kogle M.E."/>
            <person name="Kuo A."/>
            <person name="Riley R."/>
            <person name="Clum A."/>
            <person name="Nolan M."/>
            <person name="Lipzen A."/>
            <person name="Salamov A."/>
            <person name="Henrissat B."/>
            <person name="Wiebenga A."/>
            <person name="De Vries R.P."/>
            <person name="Grigoriev I.V."/>
            <person name="Mortensen U.H."/>
            <person name="Andersen M.R."/>
            <person name="Baker S.E."/>
        </authorList>
    </citation>
    <scope>NUCLEOTIDE SEQUENCE [LARGE SCALE GENOMIC DNA]</scope>
    <source>
        <strain evidence="1 2">CBS 121591</strain>
    </source>
</reference>
<proteinExistence type="predicted"/>
<dbReference type="VEuPathDB" id="FungiDB:BO82DRAFT_352442"/>
<protein>
    <submittedName>
        <fullName evidence="1">Uncharacterized protein</fullName>
    </submittedName>
</protein>
<organism evidence="1 2">
    <name type="scientific">Aspergillus uvarum CBS 121591</name>
    <dbReference type="NCBI Taxonomy" id="1448315"/>
    <lineage>
        <taxon>Eukaryota</taxon>
        <taxon>Fungi</taxon>
        <taxon>Dikarya</taxon>
        <taxon>Ascomycota</taxon>
        <taxon>Pezizomycotina</taxon>
        <taxon>Eurotiomycetes</taxon>
        <taxon>Eurotiomycetidae</taxon>
        <taxon>Eurotiales</taxon>
        <taxon>Aspergillaceae</taxon>
        <taxon>Aspergillus</taxon>
        <taxon>Aspergillus subgen. Circumdati</taxon>
    </lineage>
</organism>
<dbReference type="GeneID" id="37137427"/>